<proteinExistence type="predicted"/>
<reference evidence="3 4" key="1">
    <citation type="submission" date="2021-07" db="EMBL/GenBank/DDBJ databases">
        <authorList>
            <person name="Palmer J.M."/>
        </authorList>
    </citation>
    <scope>NUCLEOTIDE SEQUENCE [LARGE SCALE GENOMIC DNA]</scope>
    <source>
        <strain evidence="3 4">AT_MEX2019</strain>
        <tissue evidence="3">Muscle</tissue>
    </source>
</reference>
<keyword evidence="4" id="KW-1185">Reference proteome</keyword>
<evidence type="ECO:0000256" key="1">
    <source>
        <dbReference type="SAM" id="MobiDB-lite"/>
    </source>
</evidence>
<name>A0ABU7AHY1_9TELE</name>
<accession>A0ABU7AHY1</accession>
<gene>
    <name evidence="3" type="ORF">ATANTOWER_026304</name>
</gene>
<keyword evidence="2" id="KW-0732">Signal</keyword>
<dbReference type="Proteomes" id="UP001345963">
    <property type="component" value="Unassembled WGS sequence"/>
</dbReference>
<evidence type="ECO:0008006" key="5">
    <source>
        <dbReference type="Google" id="ProtNLM"/>
    </source>
</evidence>
<feature type="signal peptide" evidence="2">
    <location>
        <begin position="1"/>
        <end position="31"/>
    </location>
</feature>
<comment type="caution">
    <text evidence="3">The sequence shown here is derived from an EMBL/GenBank/DDBJ whole genome shotgun (WGS) entry which is preliminary data.</text>
</comment>
<evidence type="ECO:0000313" key="4">
    <source>
        <dbReference type="Proteomes" id="UP001345963"/>
    </source>
</evidence>
<dbReference type="EMBL" id="JAHUTI010016049">
    <property type="protein sequence ID" value="MED6237503.1"/>
    <property type="molecule type" value="Genomic_DNA"/>
</dbReference>
<sequence>MCTHFFFPNTNSSLPWLPLLSLCAQRQACDASPTPSERTALFQPEPDVTPAPMCTGLIATNDAKDTSSCMS</sequence>
<organism evidence="3 4">
    <name type="scientific">Ataeniobius toweri</name>
    <dbReference type="NCBI Taxonomy" id="208326"/>
    <lineage>
        <taxon>Eukaryota</taxon>
        <taxon>Metazoa</taxon>
        <taxon>Chordata</taxon>
        <taxon>Craniata</taxon>
        <taxon>Vertebrata</taxon>
        <taxon>Euteleostomi</taxon>
        <taxon>Actinopterygii</taxon>
        <taxon>Neopterygii</taxon>
        <taxon>Teleostei</taxon>
        <taxon>Neoteleostei</taxon>
        <taxon>Acanthomorphata</taxon>
        <taxon>Ovalentaria</taxon>
        <taxon>Atherinomorphae</taxon>
        <taxon>Cyprinodontiformes</taxon>
        <taxon>Goodeidae</taxon>
        <taxon>Ataeniobius</taxon>
    </lineage>
</organism>
<evidence type="ECO:0000256" key="2">
    <source>
        <dbReference type="SAM" id="SignalP"/>
    </source>
</evidence>
<feature type="chain" id="PRO_5046747994" description="Secreted protein" evidence="2">
    <location>
        <begin position="32"/>
        <end position="71"/>
    </location>
</feature>
<feature type="region of interest" description="Disordered" evidence="1">
    <location>
        <begin position="34"/>
        <end position="55"/>
    </location>
</feature>
<evidence type="ECO:0000313" key="3">
    <source>
        <dbReference type="EMBL" id="MED6237503.1"/>
    </source>
</evidence>
<protein>
    <recommendedName>
        <fullName evidence="5">Secreted protein</fullName>
    </recommendedName>
</protein>